<dbReference type="EMBL" id="JASSZA010000004">
    <property type="protein sequence ID" value="KAK2113972.1"/>
    <property type="molecule type" value="Genomic_DNA"/>
</dbReference>
<gene>
    <name evidence="1" type="ORF">P7K49_008238</name>
</gene>
<dbReference type="Proteomes" id="UP001266305">
    <property type="component" value="Unassembled WGS sequence"/>
</dbReference>
<keyword evidence="2" id="KW-1185">Reference proteome</keyword>
<name>A0ABQ9VX72_SAGOE</name>
<organism evidence="1 2">
    <name type="scientific">Saguinus oedipus</name>
    <name type="common">Cotton-top tamarin</name>
    <name type="synonym">Oedipomidas oedipus</name>
    <dbReference type="NCBI Taxonomy" id="9490"/>
    <lineage>
        <taxon>Eukaryota</taxon>
        <taxon>Metazoa</taxon>
        <taxon>Chordata</taxon>
        <taxon>Craniata</taxon>
        <taxon>Vertebrata</taxon>
        <taxon>Euteleostomi</taxon>
        <taxon>Mammalia</taxon>
        <taxon>Eutheria</taxon>
        <taxon>Euarchontoglires</taxon>
        <taxon>Primates</taxon>
        <taxon>Haplorrhini</taxon>
        <taxon>Platyrrhini</taxon>
        <taxon>Cebidae</taxon>
        <taxon>Callitrichinae</taxon>
        <taxon>Saguinus</taxon>
    </lineage>
</organism>
<comment type="caution">
    <text evidence="1">The sequence shown here is derived from an EMBL/GenBank/DDBJ whole genome shotgun (WGS) entry which is preliminary data.</text>
</comment>
<accession>A0ABQ9VX72</accession>
<protein>
    <submittedName>
        <fullName evidence="1">Uncharacterized protein</fullName>
    </submittedName>
</protein>
<evidence type="ECO:0000313" key="1">
    <source>
        <dbReference type="EMBL" id="KAK2113972.1"/>
    </source>
</evidence>
<evidence type="ECO:0000313" key="2">
    <source>
        <dbReference type="Proteomes" id="UP001266305"/>
    </source>
</evidence>
<proteinExistence type="predicted"/>
<sequence length="89" mass="10007">MGLLDSEPGSVLNVVSTALNDTVEFYRWTWSIAGFSSELPPSLFSSRMRELTYQMEPVQPRAPRRSRPTLCSPIPRARLTVLSCAEDSF</sequence>
<reference evidence="1 2" key="1">
    <citation type="submission" date="2023-05" db="EMBL/GenBank/DDBJ databases">
        <title>B98-5 Cell Line De Novo Hybrid Assembly: An Optical Mapping Approach.</title>
        <authorList>
            <person name="Kananen K."/>
            <person name="Auerbach J.A."/>
            <person name="Kautto E."/>
            <person name="Blachly J.S."/>
        </authorList>
    </citation>
    <scope>NUCLEOTIDE SEQUENCE [LARGE SCALE GENOMIC DNA]</scope>
    <source>
        <strain evidence="1">B95-8</strain>
        <tissue evidence="1">Cell line</tissue>
    </source>
</reference>